<accession>G0LJP9</accession>
<dbReference type="AlphaFoldDB" id="G0LJP9"/>
<name>G0LJP9_HALWC</name>
<protein>
    <submittedName>
        <fullName evidence="1">Uncharacterized protein</fullName>
    </submittedName>
</protein>
<evidence type="ECO:0000313" key="2">
    <source>
        <dbReference type="Proteomes" id="UP000007954"/>
    </source>
</evidence>
<proteinExistence type="predicted"/>
<evidence type="ECO:0000313" key="1">
    <source>
        <dbReference type="EMBL" id="CCC40983.1"/>
    </source>
</evidence>
<dbReference type="EMBL" id="FR746099">
    <property type="protein sequence ID" value="CCC40983.1"/>
    <property type="molecule type" value="Genomic_DNA"/>
</dbReference>
<dbReference type="GeneID" id="12448004"/>
<dbReference type="RefSeq" id="WP_014556471.1">
    <property type="nucleotide sequence ID" value="NC_017459.1"/>
</dbReference>
<organism evidence="1 2">
    <name type="scientific">Haloquadratum walsbyi (strain DSM 16854 / JCM 12705 / C23)</name>
    <dbReference type="NCBI Taxonomy" id="768065"/>
    <lineage>
        <taxon>Archaea</taxon>
        <taxon>Methanobacteriati</taxon>
        <taxon>Methanobacteriota</taxon>
        <taxon>Stenosarchaea group</taxon>
        <taxon>Halobacteria</taxon>
        <taxon>Halobacteriales</taxon>
        <taxon>Haloferacaceae</taxon>
        <taxon>Haloquadratum</taxon>
    </lineage>
</organism>
<sequence>MIVFEEFKRVHEVAADAWDGPDNIVRGVVRHALSAPPKPVAVEVNQTVVDEVIPEPDHVLTVLVDPDGGTGLLAVAEESEIGALWNVDPGVRIDAGDPFEAAEEVF</sequence>
<reference evidence="1 2" key="1">
    <citation type="journal article" date="2011" name="PLoS ONE">
        <title>Haloquadratum walsbyi: limited diversity in a global pond.</title>
        <authorList>
            <person name="Dyall-Smith M."/>
            <person name="Pfeiffer F."/>
            <person name="Klee K."/>
            <person name="Palm P."/>
            <person name="Gross K."/>
            <person name="Schuster S.C."/>
            <person name="Rampp M."/>
            <person name="Oesterhelt D."/>
        </authorList>
    </citation>
    <scope>NUCLEOTIDE SEQUENCE [LARGE SCALE GENOMIC DNA]</scope>
    <source>
        <strain evidence="2">DSM 16854 / JCM 12705 / C23</strain>
    </source>
</reference>
<gene>
    <name evidence="1" type="ordered locus">Hqrw_3202</name>
</gene>
<dbReference type="Proteomes" id="UP000007954">
    <property type="component" value="Chromosome"/>
</dbReference>
<dbReference type="HOGENOM" id="CLU_2217023_0_0_2"/>
<dbReference type="KEGG" id="hwc:Hqrw_3202"/>